<geneLocation type="plasmid" evidence="1">
    <name>4</name>
</geneLocation>
<dbReference type="AlphaFoldDB" id="A0A679KIG3"/>
<accession>A0A679KIG3</accession>
<dbReference type="EMBL" id="LR743513">
    <property type="protein sequence ID" value="CAA2145595.1"/>
    <property type="molecule type" value="Genomic_DNA"/>
</dbReference>
<keyword evidence="1" id="KW-0614">Plasmid</keyword>
<protein>
    <submittedName>
        <fullName evidence="1">Uncharacterized protein</fullName>
    </submittedName>
</protein>
<proteinExistence type="predicted"/>
<reference evidence="1" key="1">
    <citation type="submission" date="2019-12" db="EMBL/GenBank/DDBJ databases">
        <authorList>
            <person name="Cremers G."/>
        </authorList>
    </citation>
    <scope>NUCLEOTIDE SEQUENCE</scope>
    <source>
        <strain evidence="1">Mbul2</strain>
        <plasmid evidence="1">4</plasmid>
    </source>
</reference>
<organism evidence="1">
    <name type="scientific">Methylobacterium bullatum</name>
    <dbReference type="NCBI Taxonomy" id="570505"/>
    <lineage>
        <taxon>Bacteria</taxon>
        <taxon>Pseudomonadati</taxon>
        <taxon>Pseudomonadota</taxon>
        <taxon>Alphaproteobacteria</taxon>
        <taxon>Hyphomicrobiales</taxon>
        <taxon>Methylobacteriaceae</taxon>
        <taxon>Methylobacterium</taxon>
    </lineage>
</organism>
<dbReference type="RefSeq" id="WP_339164285.1">
    <property type="nucleotide sequence ID" value="NZ_LR743513.1"/>
</dbReference>
<gene>
    <name evidence="1" type="ORF">MBLL_04722</name>
</gene>
<name>A0A679KIG3_9HYPH</name>
<evidence type="ECO:0000313" key="1">
    <source>
        <dbReference type="EMBL" id="CAA2145595.1"/>
    </source>
</evidence>
<sequence>MMVAPRFDRKALIDRIHATQVQMDAVGAEHRRLVRQLARLPDDAPDAAVAAPRRGVEIGIAARRVGRSVDTLIRRGKPLGWAWKVGGRWEVDLAAVDAWKAGLAAQS</sequence>